<evidence type="ECO:0000256" key="2">
    <source>
        <dbReference type="SAM" id="MobiDB-lite"/>
    </source>
</evidence>
<protein>
    <submittedName>
        <fullName evidence="3">Uncharacterized protein</fullName>
    </submittedName>
</protein>
<accession>A0A5E4PUY6</accession>
<dbReference type="AlphaFoldDB" id="A0A5E4PUY6"/>
<sequence length="209" mass="23576">MRLEDFRSKERRLEELKHNLEVCLADATQQIQELKSEGGRREAEARLSSVAHALRRVCGVQPDGSVHAAARRRLASPARRYSPHRGRDHSEDRNEIIDVDPELIKKGVRNLMHEDDYKAQVSILKKQLKESTEQHGKGEGKLQSLSSNLRGVQEEKAKLLTSVGQKEAQLNALNEAVQVKTVEISNLRDKITSLEATLSSITEEKVQNE</sequence>
<feature type="non-terminal residue" evidence="3">
    <location>
        <position position="209"/>
    </location>
</feature>
<reference evidence="3 4" key="1">
    <citation type="submission" date="2017-07" db="EMBL/GenBank/DDBJ databases">
        <authorList>
            <person name="Talla V."/>
            <person name="Backstrom N."/>
        </authorList>
    </citation>
    <scope>NUCLEOTIDE SEQUENCE [LARGE SCALE GENOMIC DNA]</scope>
</reference>
<keyword evidence="4" id="KW-1185">Reference proteome</keyword>
<evidence type="ECO:0000313" key="3">
    <source>
        <dbReference type="EMBL" id="VVC89094.1"/>
    </source>
</evidence>
<evidence type="ECO:0000256" key="1">
    <source>
        <dbReference type="SAM" id="Coils"/>
    </source>
</evidence>
<organism evidence="3 4">
    <name type="scientific">Leptidea sinapis</name>
    <dbReference type="NCBI Taxonomy" id="189913"/>
    <lineage>
        <taxon>Eukaryota</taxon>
        <taxon>Metazoa</taxon>
        <taxon>Ecdysozoa</taxon>
        <taxon>Arthropoda</taxon>
        <taxon>Hexapoda</taxon>
        <taxon>Insecta</taxon>
        <taxon>Pterygota</taxon>
        <taxon>Neoptera</taxon>
        <taxon>Endopterygota</taxon>
        <taxon>Lepidoptera</taxon>
        <taxon>Glossata</taxon>
        <taxon>Ditrysia</taxon>
        <taxon>Papilionoidea</taxon>
        <taxon>Pieridae</taxon>
        <taxon>Dismorphiinae</taxon>
        <taxon>Leptidea</taxon>
    </lineage>
</organism>
<gene>
    <name evidence="3" type="ORF">LSINAPIS_LOCUS2307</name>
</gene>
<name>A0A5E4PUY6_9NEOP</name>
<feature type="coiled-coil region" evidence="1">
    <location>
        <begin position="6"/>
        <end position="37"/>
    </location>
</feature>
<dbReference type="Proteomes" id="UP000324832">
    <property type="component" value="Unassembled WGS sequence"/>
</dbReference>
<feature type="coiled-coil region" evidence="1">
    <location>
        <begin position="170"/>
        <end position="204"/>
    </location>
</feature>
<keyword evidence="1" id="KW-0175">Coiled coil</keyword>
<proteinExistence type="predicted"/>
<evidence type="ECO:0000313" key="4">
    <source>
        <dbReference type="Proteomes" id="UP000324832"/>
    </source>
</evidence>
<dbReference type="EMBL" id="FZQP02000449">
    <property type="protein sequence ID" value="VVC89094.1"/>
    <property type="molecule type" value="Genomic_DNA"/>
</dbReference>
<feature type="region of interest" description="Disordered" evidence="2">
    <location>
        <begin position="68"/>
        <end position="93"/>
    </location>
</feature>